<dbReference type="AlphaFoldDB" id="A0A0U1HS24"/>
<dbReference type="Pfam" id="PF00356">
    <property type="entry name" value="LacI"/>
    <property type="match status" value="1"/>
</dbReference>
<evidence type="ECO:0000313" key="5">
    <source>
        <dbReference type="EMBL" id="CQI89710.1"/>
    </source>
</evidence>
<reference evidence="5 6" key="1">
    <citation type="submission" date="2015-03" db="EMBL/GenBank/DDBJ databases">
        <authorList>
            <person name="Murphy D."/>
        </authorList>
    </citation>
    <scope>NUCLEOTIDE SEQUENCE [LARGE SCALE GENOMIC DNA]</scope>
    <source>
        <strain evidence="5 6">68/02</strain>
    </source>
</reference>
<feature type="domain" description="HTH lacI-type" evidence="4">
    <location>
        <begin position="1"/>
        <end position="55"/>
    </location>
</feature>
<dbReference type="SUPFAM" id="SSF47413">
    <property type="entry name" value="lambda repressor-like DNA-binding domains"/>
    <property type="match status" value="1"/>
</dbReference>
<evidence type="ECO:0000259" key="4">
    <source>
        <dbReference type="PROSITE" id="PS50932"/>
    </source>
</evidence>
<keyword evidence="1" id="KW-0805">Transcription regulation</keyword>
<dbReference type="OrthoDB" id="9798934at2"/>
<keyword evidence="3" id="KW-0804">Transcription</keyword>
<evidence type="ECO:0000256" key="3">
    <source>
        <dbReference type="ARBA" id="ARBA00023163"/>
    </source>
</evidence>
<dbReference type="SMART" id="SM00354">
    <property type="entry name" value="HTH_LACI"/>
    <property type="match status" value="1"/>
</dbReference>
<dbReference type="GO" id="GO:0003700">
    <property type="term" value="F:DNA-binding transcription factor activity"/>
    <property type="evidence" value="ECO:0007669"/>
    <property type="project" value="TreeGrafter"/>
</dbReference>
<sequence length="336" mass="36759">MSLKRIAKELALSVTTVSRALNGYSDVSSATRERVETAAARLGYRPNALARRLKMGKTDAVGLVYPFQQNVLNDATFLETIGTISAALAQHNIDLLLVSDESHDQHQSFIRLIESQRVDALLVAHTRQNDARLNYLAQHQLPFLAMGRSTLDRQYAWFDFDNQAGTRLATERLIQLGHRRIAYLGANNQQMFVIQRLQGYLDGLNAANLPCMPEYLYQIAATRRDGYAATRALLALPHPPTAIITDGNMHGDGAAMALQQAGLLGSAAMSLVVYDGLPTDSLIDIPVTPITQATRAEVGQQIASMVLALIAGTPVEKLQVLWQPSLGPENTLHPVK</sequence>
<dbReference type="Proteomes" id="UP000042054">
    <property type="component" value="Unassembled WGS sequence"/>
</dbReference>
<dbReference type="InterPro" id="IPR000843">
    <property type="entry name" value="HTH_LacI"/>
</dbReference>
<evidence type="ECO:0000256" key="2">
    <source>
        <dbReference type="ARBA" id="ARBA00023125"/>
    </source>
</evidence>
<keyword evidence="2" id="KW-0238">DNA-binding</keyword>
<dbReference type="CDD" id="cd01392">
    <property type="entry name" value="HTH_LacI"/>
    <property type="match status" value="1"/>
</dbReference>
<dbReference type="GO" id="GO:0000976">
    <property type="term" value="F:transcription cis-regulatory region binding"/>
    <property type="evidence" value="ECO:0007669"/>
    <property type="project" value="TreeGrafter"/>
</dbReference>
<dbReference type="RefSeq" id="WP_050534893.1">
    <property type="nucleotide sequence ID" value="NZ_CTKE01000007.1"/>
</dbReference>
<organism evidence="5 6">
    <name type="scientific">Yersinia rohdei</name>
    <dbReference type="NCBI Taxonomy" id="29485"/>
    <lineage>
        <taxon>Bacteria</taxon>
        <taxon>Pseudomonadati</taxon>
        <taxon>Pseudomonadota</taxon>
        <taxon>Gammaproteobacteria</taxon>
        <taxon>Enterobacterales</taxon>
        <taxon>Yersiniaceae</taxon>
        <taxon>Yersinia</taxon>
    </lineage>
</organism>
<dbReference type="EMBL" id="CTKE01000007">
    <property type="protein sequence ID" value="CQI89710.1"/>
    <property type="molecule type" value="Genomic_DNA"/>
</dbReference>
<dbReference type="InterPro" id="IPR001761">
    <property type="entry name" value="Peripla_BP/Lac1_sug-bd_dom"/>
</dbReference>
<evidence type="ECO:0000256" key="1">
    <source>
        <dbReference type="ARBA" id="ARBA00023015"/>
    </source>
</evidence>
<dbReference type="Pfam" id="PF00532">
    <property type="entry name" value="Peripla_BP_1"/>
    <property type="match status" value="1"/>
</dbReference>
<proteinExistence type="predicted"/>
<gene>
    <name evidence="5" type="primary">purR3</name>
    <name evidence="5" type="ORF">ERS008555_01734</name>
</gene>
<dbReference type="SUPFAM" id="SSF53822">
    <property type="entry name" value="Periplasmic binding protein-like I"/>
    <property type="match status" value="1"/>
</dbReference>
<accession>A0A0U1HS24</accession>
<evidence type="ECO:0000313" key="6">
    <source>
        <dbReference type="Proteomes" id="UP000042054"/>
    </source>
</evidence>
<name>A0A0U1HS24_YERRO</name>
<dbReference type="InterPro" id="IPR010982">
    <property type="entry name" value="Lambda_DNA-bd_dom_sf"/>
</dbReference>
<protein>
    <submittedName>
        <fullName evidence="5">Transcriptional regulator</fullName>
    </submittedName>
</protein>
<dbReference type="Gene3D" id="3.40.50.2300">
    <property type="match status" value="2"/>
</dbReference>
<dbReference type="CDD" id="cd20010">
    <property type="entry name" value="PBP1_AglR-like"/>
    <property type="match status" value="1"/>
</dbReference>
<dbReference type="STRING" id="29485.CH64_143"/>
<dbReference type="Gene3D" id="1.10.260.40">
    <property type="entry name" value="lambda repressor-like DNA-binding domains"/>
    <property type="match status" value="1"/>
</dbReference>
<dbReference type="PANTHER" id="PTHR30146">
    <property type="entry name" value="LACI-RELATED TRANSCRIPTIONAL REPRESSOR"/>
    <property type="match status" value="1"/>
</dbReference>
<dbReference type="InterPro" id="IPR028082">
    <property type="entry name" value="Peripla_BP_I"/>
</dbReference>
<dbReference type="PANTHER" id="PTHR30146:SF109">
    <property type="entry name" value="HTH-TYPE TRANSCRIPTIONAL REGULATOR GALS"/>
    <property type="match status" value="1"/>
</dbReference>
<dbReference type="PROSITE" id="PS50932">
    <property type="entry name" value="HTH_LACI_2"/>
    <property type="match status" value="1"/>
</dbReference>